<dbReference type="Proteomes" id="UP000182085">
    <property type="component" value="Chromosome I"/>
</dbReference>
<evidence type="ECO:0000313" key="3">
    <source>
        <dbReference type="Proteomes" id="UP000182085"/>
    </source>
</evidence>
<dbReference type="AlphaFoldDB" id="A0AAE8HGX4"/>
<name>A0AAE8HGX4_9PSED</name>
<dbReference type="Pfam" id="PF06527">
    <property type="entry name" value="TniQ"/>
    <property type="match status" value="1"/>
</dbReference>
<dbReference type="EMBL" id="LT629801">
    <property type="protein sequence ID" value="SDV15466.1"/>
    <property type="molecule type" value="Genomic_DNA"/>
</dbReference>
<gene>
    <name evidence="2" type="ORF">SAMN04490209_5009</name>
</gene>
<protein>
    <submittedName>
        <fullName evidence="2">TniQ protein</fullName>
    </submittedName>
</protein>
<proteinExistence type="predicted"/>
<evidence type="ECO:0000313" key="2">
    <source>
        <dbReference type="EMBL" id="SDV15466.1"/>
    </source>
</evidence>
<reference evidence="2 3" key="1">
    <citation type="submission" date="2016-10" db="EMBL/GenBank/DDBJ databases">
        <authorList>
            <person name="Varghese N."/>
            <person name="Submissions S."/>
        </authorList>
    </citation>
    <scope>NUCLEOTIDE SEQUENCE [LARGE SCALE GENOMIC DNA]</scope>
    <source>
        <strain evidence="2 3">BS2777</strain>
    </source>
</reference>
<dbReference type="RefSeq" id="WP_052199025.1">
    <property type="nucleotide sequence ID" value="NZ_BAAAEG010000001.1"/>
</dbReference>
<dbReference type="InterPro" id="IPR009492">
    <property type="entry name" value="TniQ"/>
</dbReference>
<evidence type="ECO:0000259" key="1">
    <source>
        <dbReference type="Pfam" id="PF06527"/>
    </source>
</evidence>
<sequence length="611" mass="68144">MFGLLINPQPKRDESLLGYLQRLAGANGLMGNELIKAFQEASDEDVTDWFCTMTLPVSWSPVSSELRQPKTKALKLWSLQYKRFCSCCLAEHAYWKEAWDLTLVTSCSIHGVPLQDRCPGCSAKMNHDAMLANSCKSCGYFLTSRSAPATAAEDACIWMTAAMETRLGQEDISASSDLDALTYEQLHALSMRLAVRIVRSENSKPLKLANSGSLEVSRELAQAAGEILMSWPRAFRDLLSDLRLTRPSGMGWKLASAFGPIYRDIHHDLQAPCFAFVRAEFESFVQQTWEAPLAKRNRYLSENTITGHRWVSIDEAARLTGLLKSCVQRLHDHGEVASREIVHSSGRKSKVVDVGQVRELALLMQKAVNLRQAAKLLHINLERVRQLIAGGILKFYGGKPKAGEKWLIDIESLSGLRLERMHAPPGNTLVSVNYLAKHHLPTGGGLVEMIGAIQSGELKAFMDCDQSKATVGHWLLRPQDLTGWMQHALQKSSEFPGVTVAKAAVLLGVKEEVAYAMVRLGILWSTSVPRGRSTMQMVKPAAIERFRRRYILGPELAVFLGMSPKHITHHLWTNGFRPVAGPSIVKSPCRQYVWPRSKKLVDYLSWKAAHH</sequence>
<keyword evidence="3" id="KW-1185">Reference proteome</keyword>
<feature type="domain" description="TniQ" evidence="1">
    <location>
        <begin position="6"/>
        <end position="114"/>
    </location>
</feature>
<accession>A0AAE8HGX4</accession>
<organism evidence="2 3">
    <name type="scientific">Pseudomonas rhodesiae</name>
    <dbReference type="NCBI Taxonomy" id="76760"/>
    <lineage>
        <taxon>Bacteria</taxon>
        <taxon>Pseudomonadati</taxon>
        <taxon>Pseudomonadota</taxon>
        <taxon>Gammaproteobacteria</taxon>
        <taxon>Pseudomonadales</taxon>
        <taxon>Pseudomonadaceae</taxon>
        <taxon>Pseudomonas</taxon>
    </lineage>
</organism>